<reference evidence="1 2" key="1">
    <citation type="journal article" date="2013" name="PLoS ONE">
        <title>Cultivation and Complete Genome Sequencing of Gloeobacter kilaueensis sp. nov., from a Lava Cave in Kilauea Caldera, Hawai'i.</title>
        <authorList>
            <person name="Saw J.H."/>
            <person name="Schatz M."/>
            <person name="Brown M.V."/>
            <person name="Kunkel D.D."/>
            <person name="Foster J.S."/>
            <person name="Shick H."/>
            <person name="Christensen S."/>
            <person name="Hou S."/>
            <person name="Wan X."/>
            <person name="Donachie S.P."/>
        </authorList>
    </citation>
    <scope>NUCLEOTIDE SEQUENCE [LARGE SCALE GENOMIC DNA]</scope>
    <source>
        <strain evidence="2">JS</strain>
    </source>
</reference>
<evidence type="ECO:0000313" key="1">
    <source>
        <dbReference type="EMBL" id="AGY59735.1"/>
    </source>
</evidence>
<name>U5QPW5_GLOK1</name>
<keyword evidence="2" id="KW-1185">Reference proteome</keyword>
<sequence length="146" mass="16701">MGRSKVEYTLEAVQARLKADKVGVTVRQRGQRLELRATLPPKEGSGKYKPYDQVIALGYYANPASVARAIQEAKAMGHSLQIHLQTYKIRDKLGQGQSGRQWRATQRCSKQINRNRNGNRIRRKTHLLSDSLLWSHVTRTDHCSYK</sequence>
<dbReference type="Proteomes" id="UP000017396">
    <property type="component" value="Chromosome"/>
</dbReference>
<gene>
    <name evidence="1" type="ORF">GKIL_3489</name>
</gene>
<dbReference type="eggNOG" id="COG0582">
    <property type="taxonomic scope" value="Bacteria"/>
</dbReference>
<protein>
    <submittedName>
        <fullName evidence="1">Phage integrase</fullName>
    </submittedName>
</protein>
<organism evidence="1 2">
    <name type="scientific">Gloeobacter kilaueensis (strain ATCC BAA-2537 / CCAP 1431/1 / ULC 316 / JS1)</name>
    <dbReference type="NCBI Taxonomy" id="1183438"/>
    <lineage>
        <taxon>Bacteria</taxon>
        <taxon>Bacillati</taxon>
        <taxon>Cyanobacteriota</taxon>
        <taxon>Cyanophyceae</taxon>
        <taxon>Gloeobacterales</taxon>
        <taxon>Gloeobacteraceae</taxon>
        <taxon>Gloeobacter</taxon>
    </lineage>
</organism>
<dbReference type="RefSeq" id="WP_023175037.1">
    <property type="nucleotide sequence ID" value="NC_022600.1"/>
</dbReference>
<accession>U5QPW5</accession>
<dbReference type="STRING" id="1183438.GKIL_3489"/>
<dbReference type="KEGG" id="glj:GKIL_3489"/>
<dbReference type="EMBL" id="CP003587">
    <property type="protein sequence ID" value="AGY59735.1"/>
    <property type="molecule type" value="Genomic_DNA"/>
</dbReference>
<dbReference type="AlphaFoldDB" id="U5QPW5"/>
<dbReference type="HOGENOM" id="CLU_1774776_0_0_3"/>
<evidence type="ECO:0000313" key="2">
    <source>
        <dbReference type="Proteomes" id="UP000017396"/>
    </source>
</evidence>
<proteinExistence type="predicted"/>